<keyword evidence="2" id="KW-0472">Membrane</keyword>
<dbReference type="Proteomes" id="UP000319252">
    <property type="component" value="Unassembled WGS sequence"/>
</dbReference>
<gene>
    <name evidence="3" type="ORF">BLONGUMMC1_00882</name>
</gene>
<reference evidence="3 4" key="1">
    <citation type="submission" date="2019-07" db="EMBL/GenBank/DDBJ databases">
        <authorList>
            <person name="Chang H.-W."/>
            <person name="Raman A."/>
            <person name="Venkatesh S."/>
            <person name="Gehrig J."/>
        </authorList>
    </citation>
    <scope>NUCLEOTIDE SEQUENCE [LARGE SCALE GENOMIC DNA]</scope>
    <source>
        <strain evidence="3">B.longum_ssp_infantis_4</strain>
    </source>
</reference>
<dbReference type="RefSeq" id="WP_015438366.1">
    <property type="nucleotide sequence ID" value="NZ_CABHML010000041.1"/>
</dbReference>
<name>A0A564RYA8_BIFLI</name>
<keyword evidence="2" id="KW-1133">Transmembrane helix</keyword>
<feature type="transmembrane region" description="Helical" evidence="2">
    <location>
        <begin position="177"/>
        <end position="200"/>
    </location>
</feature>
<sequence>MIKQIFSTDGKLYALLSTMVQILELNVLMVLFSLPLVTIGASISAAYSVCRRMRREGDVAVWREFVREFRRGFAKPTGLWAMLLTAGIAMVLGFQELQNLTNSFTPLMLLILAAYGVILMAATYMFMLPAYFTMSVGEIIRGSFSLALQHLLPSMACVVVTIVLMGGLPVFAPRLLLVWLLFAPASCVWINVLILEPILLEHVAQSRPAASHGTTPRTEPTRMKADIES</sequence>
<evidence type="ECO:0000313" key="3">
    <source>
        <dbReference type="EMBL" id="VUW83166.1"/>
    </source>
</evidence>
<feature type="transmembrane region" description="Helical" evidence="2">
    <location>
        <begin position="25"/>
        <end position="47"/>
    </location>
</feature>
<feature type="transmembrane region" description="Helical" evidence="2">
    <location>
        <begin position="77"/>
        <end position="95"/>
    </location>
</feature>
<evidence type="ECO:0000313" key="4">
    <source>
        <dbReference type="Proteomes" id="UP000319252"/>
    </source>
</evidence>
<feature type="compositionally biased region" description="Basic and acidic residues" evidence="1">
    <location>
        <begin position="219"/>
        <end position="229"/>
    </location>
</feature>
<feature type="transmembrane region" description="Helical" evidence="2">
    <location>
        <begin position="107"/>
        <end position="131"/>
    </location>
</feature>
<keyword evidence="2" id="KW-0812">Transmembrane</keyword>
<feature type="region of interest" description="Disordered" evidence="1">
    <location>
        <begin position="209"/>
        <end position="229"/>
    </location>
</feature>
<dbReference type="EMBL" id="CABHML010000041">
    <property type="protein sequence ID" value="VUW83166.1"/>
    <property type="molecule type" value="Genomic_DNA"/>
</dbReference>
<dbReference type="Pfam" id="PF04854">
    <property type="entry name" value="DUF624"/>
    <property type="match status" value="1"/>
</dbReference>
<evidence type="ECO:0000256" key="1">
    <source>
        <dbReference type="SAM" id="MobiDB-lite"/>
    </source>
</evidence>
<evidence type="ECO:0008006" key="5">
    <source>
        <dbReference type="Google" id="ProtNLM"/>
    </source>
</evidence>
<feature type="transmembrane region" description="Helical" evidence="2">
    <location>
        <begin position="151"/>
        <end position="171"/>
    </location>
</feature>
<evidence type="ECO:0000256" key="2">
    <source>
        <dbReference type="SAM" id="Phobius"/>
    </source>
</evidence>
<dbReference type="AlphaFoldDB" id="A0A564RYA8"/>
<protein>
    <recommendedName>
        <fullName evidence="5">DUF624 domain-containing protein</fullName>
    </recommendedName>
</protein>
<dbReference type="InterPro" id="IPR006938">
    <property type="entry name" value="DUF624"/>
</dbReference>
<proteinExistence type="predicted"/>
<organism evidence="3 4">
    <name type="scientific">Bifidobacterium longum subsp. infantis</name>
    <dbReference type="NCBI Taxonomy" id="1682"/>
    <lineage>
        <taxon>Bacteria</taxon>
        <taxon>Bacillati</taxon>
        <taxon>Actinomycetota</taxon>
        <taxon>Actinomycetes</taxon>
        <taxon>Bifidobacteriales</taxon>
        <taxon>Bifidobacteriaceae</taxon>
        <taxon>Bifidobacterium</taxon>
    </lineage>
</organism>
<accession>A0A564RYA8</accession>